<keyword evidence="5" id="KW-1185">Reference proteome</keyword>
<reference evidence="5" key="1">
    <citation type="journal article" date="2017" name="Front. Plant Sci.">
        <title>Climate Clever Clovers: New Paradigm to Reduce the Environmental Footprint of Ruminants by Breeding Low Methanogenic Forages Utilizing Haplotype Variation.</title>
        <authorList>
            <person name="Kaur P."/>
            <person name="Appels R."/>
            <person name="Bayer P.E."/>
            <person name="Keeble-Gagnere G."/>
            <person name="Wang J."/>
            <person name="Hirakawa H."/>
            <person name="Shirasawa K."/>
            <person name="Vercoe P."/>
            <person name="Stefanova K."/>
            <person name="Durmic Z."/>
            <person name="Nichols P."/>
            <person name="Revell C."/>
            <person name="Isobe S.N."/>
            <person name="Edwards D."/>
            <person name="Erskine W."/>
        </authorList>
    </citation>
    <scope>NUCLEOTIDE SEQUENCE [LARGE SCALE GENOMIC DNA]</scope>
    <source>
        <strain evidence="5">cv. Daliak</strain>
    </source>
</reference>
<keyword evidence="2" id="KW-0539">Nucleus</keyword>
<organism evidence="4 5">
    <name type="scientific">Trifolium subterraneum</name>
    <name type="common">Subterranean clover</name>
    <dbReference type="NCBI Taxonomy" id="3900"/>
    <lineage>
        <taxon>Eukaryota</taxon>
        <taxon>Viridiplantae</taxon>
        <taxon>Streptophyta</taxon>
        <taxon>Embryophyta</taxon>
        <taxon>Tracheophyta</taxon>
        <taxon>Spermatophyta</taxon>
        <taxon>Magnoliopsida</taxon>
        <taxon>eudicotyledons</taxon>
        <taxon>Gunneridae</taxon>
        <taxon>Pentapetalae</taxon>
        <taxon>rosids</taxon>
        <taxon>fabids</taxon>
        <taxon>Fabales</taxon>
        <taxon>Fabaceae</taxon>
        <taxon>Papilionoideae</taxon>
        <taxon>50 kb inversion clade</taxon>
        <taxon>NPAAA clade</taxon>
        <taxon>Hologalegina</taxon>
        <taxon>IRL clade</taxon>
        <taxon>Trifolieae</taxon>
        <taxon>Trifolium</taxon>
    </lineage>
</organism>
<dbReference type="GO" id="GO:0080090">
    <property type="term" value="P:regulation of primary metabolic process"/>
    <property type="evidence" value="ECO:0007669"/>
    <property type="project" value="UniProtKB-ARBA"/>
</dbReference>
<protein>
    <recommendedName>
        <fullName evidence="3">Plant bHLH transcription factor ACT-like domain-containing protein</fullName>
    </recommendedName>
</protein>
<name>A0A2Z6N456_TRISU</name>
<dbReference type="Pfam" id="PF22754">
    <property type="entry name" value="bHLH-TF_ACT-like_plant"/>
    <property type="match status" value="1"/>
</dbReference>
<dbReference type="PANTHER" id="PTHR45959:SF10">
    <property type="entry name" value="HELIX LOOP HELIX DNA-BINDING DOMAIN PROTEIN"/>
    <property type="match status" value="1"/>
</dbReference>
<dbReference type="PANTHER" id="PTHR45959">
    <property type="entry name" value="BHLH TRANSCRIPTION FACTOR"/>
    <property type="match status" value="1"/>
</dbReference>
<evidence type="ECO:0000313" key="5">
    <source>
        <dbReference type="Proteomes" id="UP000242715"/>
    </source>
</evidence>
<evidence type="ECO:0000256" key="2">
    <source>
        <dbReference type="ARBA" id="ARBA00023242"/>
    </source>
</evidence>
<dbReference type="AlphaFoldDB" id="A0A2Z6N456"/>
<accession>A0A2Z6N456</accession>
<evidence type="ECO:0000256" key="1">
    <source>
        <dbReference type="ARBA" id="ARBA00004123"/>
    </source>
</evidence>
<sequence length="140" mass="16119">MDKCYVLGEAVSYTKQLQNRIKELENQNIVNSAIFKWKSKASSNKKKYSESPLLEIEARVVEKKVLIRIHCEKQNDIVLKIHELLEKFNLTITSSSILPFGASILVINIFAQMDEEHSITMDDLVKNLKNHLLETCESQL</sequence>
<dbReference type="EMBL" id="DF973281">
    <property type="protein sequence ID" value="GAU23947.1"/>
    <property type="molecule type" value="Genomic_DNA"/>
</dbReference>
<dbReference type="InterPro" id="IPR052610">
    <property type="entry name" value="bHLH_transcription_regulator"/>
</dbReference>
<comment type="subcellular location">
    <subcellularLocation>
        <location evidence="1">Nucleus</location>
    </subcellularLocation>
</comment>
<dbReference type="InterPro" id="IPR054502">
    <property type="entry name" value="bHLH-TF_ACT-like_plant"/>
</dbReference>
<evidence type="ECO:0000313" key="4">
    <source>
        <dbReference type="EMBL" id="GAU23947.1"/>
    </source>
</evidence>
<dbReference type="OrthoDB" id="1431527at2759"/>
<proteinExistence type="predicted"/>
<gene>
    <name evidence="4" type="ORF">TSUD_181360</name>
</gene>
<evidence type="ECO:0000259" key="3">
    <source>
        <dbReference type="Pfam" id="PF22754"/>
    </source>
</evidence>
<dbReference type="Proteomes" id="UP000242715">
    <property type="component" value="Unassembled WGS sequence"/>
</dbReference>
<feature type="domain" description="Plant bHLH transcription factor ACT-like" evidence="3">
    <location>
        <begin position="58"/>
        <end position="119"/>
    </location>
</feature>
<dbReference type="GO" id="GO:0005634">
    <property type="term" value="C:nucleus"/>
    <property type="evidence" value="ECO:0007669"/>
    <property type="project" value="UniProtKB-SubCell"/>
</dbReference>